<feature type="domain" description="AB hydrolase-1" evidence="1">
    <location>
        <begin position="63"/>
        <end position="296"/>
    </location>
</feature>
<gene>
    <name evidence="2" type="ORF">GRI44_02245</name>
</gene>
<dbReference type="GO" id="GO:0016020">
    <property type="term" value="C:membrane"/>
    <property type="evidence" value="ECO:0007669"/>
    <property type="project" value="TreeGrafter"/>
</dbReference>
<dbReference type="AlphaFoldDB" id="A0A6L7GDK2"/>
<dbReference type="InterPro" id="IPR050266">
    <property type="entry name" value="AB_hydrolase_sf"/>
</dbReference>
<evidence type="ECO:0000313" key="3">
    <source>
        <dbReference type="Proteomes" id="UP000473531"/>
    </source>
</evidence>
<dbReference type="PANTHER" id="PTHR43798:SF33">
    <property type="entry name" value="HYDROLASE, PUTATIVE (AFU_ORTHOLOGUE AFUA_2G14860)-RELATED"/>
    <property type="match status" value="1"/>
</dbReference>
<dbReference type="OrthoDB" id="8680283at2"/>
<dbReference type="Pfam" id="PF00561">
    <property type="entry name" value="Abhydrolase_1"/>
    <property type="match status" value="1"/>
</dbReference>
<dbReference type="SUPFAM" id="SSF53474">
    <property type="entry name" value="alpha/beta-Hydrolases"/>
    <property type="match status" value="1"/>
</dbReference>
<organism evidence="2 3">
    <name type="scientific">Allopontixanthobacter confluentis</name>
    <dbReference type="NCBI Taxonomy" id="1849021"/>
    <lineage>
        <taxon>Bacteria</taxon>
        <taxon>Pseudomonadati</taxon>
        <taxon>Pseudomonadota</taxon>
        <taxon>Alphaproteobacteria</taxon>
        <taxon>Sphingomonadales</taxon>
        <taxon>Erythrobacteraceae</taxon>
        <taxon>Allopontixanthobacter</taxon>
    </lineage>
</organism>
<reference evidence="2 3" key="1">
    <citation type="submission" date="2019-12" db="EMBL/GenBank/DDBJ databases">
        <title>Genomic-based taxomic classification of the family Erythrobacteraceae.</title>
        <authorList>
            <person name="Xu L."/>
        </authorList>
    </citation>
    <scope>NUCLEOTIDE SEQUENCE [LARGE SCALE GENOMIC DNA]</scope>
    <source>
        <strain evidence="2 3">KCTC 52259</strain>
    </source>
</reference>
<protein>
    <submittedName>
        <fullName evidence="2">Alpha/beta fold hydrolase</fullName>
    </submittedName>
</protein>
<proteinExistence type="predicted"/>
<name>A0A6L7GDK2_9SPHN</name>
<dbReference type="Gene3D" id="3.40.50.1820">
    <property type="entry name" value="alpha/beta hydrolase"/>
    <property type="match status" value="1"/>
</dbReference>
<dbReference type="PANTHER" id="PTHR43798">
    <property type="entry name" value="MONOACYLGLYCEROL LIPASE"/>
    <property type="match status" value="1"/>
</dbReference>
<dbReference type="PRINTS" id="PR00111">
    <property type="entry name" value="ABHYDROLASE"/>
</dbReference>
<evidence type="ECO:0000313" key="2">
    <source>
        <dbReference type="EMBL" id="MXP13575.1"/>
    </source>
</evidence>
<dbReference type="InterPro" id="IPR029058">
    <property type="entry name" value="AB_hydrolase_fold"/>
</dbReference>
<dbReference type="GO" id="GO:0016787">
    <property type="term" value="F:hydrolase activity"/>
    <property type="evidence" value="ECO:0007669"/>
    <property type="project" value="UniProtKB-KW"/>
</dbReference>
<keyword evidence="3" id="KW-1185">Reference proteome</keyword>
<accession>A0A6L7GDK2</accession>
<keyword evidence="2" id="KW-0378">Hydrolase</keyword>
<dbReference type="Proteomes" id="UP000473531">
    <property type="component" value="Unassembled WGS sequence"/>
</dbReference>
<dbReference type="InterPro" id="IPR000073">
    <property type="entry name" value="AB_hydrolase_1"/>
</dbReference>
<comment type="caution">
    <text evidence="2">The sequence shown here is derived from an EMBL/GenBank/DDBJ whole genome shotgun (WGS) entry which is preliminary data.</text>
</comment>
<sequence length="320" mass="34668">MKRAGWILLILAATLLAAFLVFRTPDTDPAAMRAKYAGPPSQFVTLPDGLTVHLRDEGPRGAPVILLLHGSNADLSAWDDWAARLKDQYRIVRYDQIGHGLTGPAPDGDYIQAAFAGTIDQVADTLGIDRFVLGGNSMGGGIALAYALNHPQRLDGLVLVDAAGAPVRREGGGNIGFTLARMPGINRLMTQITPRTLVERSLRQSVSNTAIVTPASVDRYWEMLRYPGNRAATAARFGRKREPFTEKAVQNMAVPTLVMWGQEDAFIPYAAAGWFAKNLPAATSVSYPQIGHLPMQEAPDASAADLRRWLGKLPLTTQTR</sequence>
<evidence type="ECO:0000259" key="1">
    <source>
        <dbReference type="Pfam" id="PF00561"/>
    </source>
</evidence>
<dbReference type="EMBL" id="WTYU01000001">
    <property type="protein sequence ID" value="MXP13575.1"/>
    <property type="molecule type" value="Genomic_DNA"/>
</dbReference>